<dbReference type="AlphaFoldDB" id="A0A7R9QIT6"/>
<keyword evidence="2" id="KW-0472">Membrane</keyword>
<keyword evidence="2" id="KW-1133">Transmembrane helix</keyword>
<keyword evidence="5" id="KW-1185">Reference proteome</keyword>
<dbReference type="OrthoDB" id="6022609at2759"/>
<dbReference type="InterPro" id="IPR003961">
    <property type="entry name" value="FN3_dom"/>
</dbReference>
<dbReference type="GO" id="GO:0007155">
    <property type="term" value="P:cell adhesion"/>
    <property type="evidence" value="ECO:0007669"/>
    <property type="project" value="TreeGrafter"/>
</dbReference>
<evidence type="ECO:0000313" key="4">
    <source>
        <dbReference type="EMBL" id="CAD7646456.1"/>
    </source>
</evidence>
<dbReference type="SMART" id="SM00060">
    <property type="entry name" value="FN3"/>
    <property type="match status" value="2"/>
</dbReference>
<evidence type="ECO:0000256" key="2">
    <source>
        <dbReference type="SAM" id="Phobius"/>
    </source>
</evidence>
<dbReference type="SMART" id="SM00214">
    <property type="entry name" value="VWC"/>
    <property type="match status" value="2"/>
</dbReference>
<evidence type="ECO:0000313" key="5">
    <source>
        <dbReference type="Proteomes" id="UP000728032"/>
    </source>
</evidence>
<dbReference type="Proteomes" id="UP000728032">
    <property type="component" value="Unassembled WGS sequence"/>
</dbReference>
<dbReference type="GO" id="GO:0045597">
    <property type="term" value="P:positive regulation of cell differentiation"/>
    <property type="evidence" value="ECO:0007669"/>
    <property type="project" value="TreeGrafter"/>
</dbReference>
<evidence type="ECO:0000256" key="1">
    <source>
        <dbReference type="ARBA" id="ARBA00022729"/>
    </source>
</evidence>
<dbReference type="GO" id="GO:0005178">
    <property type="term" value="F:integrin binding"/>
    <property type="evidence" value="ECO:0007669"/>
    <property type="project" value="TreeGrafter"/>
</dbReference>
<reference evidence="4" key="1">
    <citation type="submission" date="2020-11" db="EMBL/GenBank/DDBJ databases">
        <authorList>
            <person name="Tran Van P."/>
        </authorList>
    </citation>
    <scope>NUCLEOTIDE SEQUENCE</scope>
</reference>
<dbReference type="PANTHER" id="PTHR11348:SF34">
    <property type="entry name" value="EPIDERMAL CELL SURFACE RECEPTOR-RELATED"/>
    <property type="match status" value="1"/>
</dbReference>
<keyword evidence="1" id="KW-0732">Signal</keyword>
<dbReference type="GO" id="GO:0005615">
    <property type="term" value="C:extracellular space"/>
    <property type="evidence" value="ECO:0007669"/>
    <property type="project" value="TreeGrafter"/>
</dbReference>
<dbReference type="EMBL" id="OC917204">
    <property type="protein sequence ID" value="CAD7646456.1"/>
    <property type="molecule type" value="Genomic_DNA"/>
</dbReference>
<name>A0A7R9QIT6_9ACAR</name>
<dbReference type="Gene3D" id="2.60.40.10">
    <property type="entry name" value="Immunoglobulins"/>
    <property type="match status" value="2"/>
</dbReference>
<organism evidence="4">
    <name type="scientific">Oppiella nova</name>
    <dbReference type="NCBI Taxonomy" id="334625"/>
    <lineage>
        <taxon>Eukaryota</taxon>
        <taxon>Metazoa</taxon>
        <taxon>Ecdysozoa</taxon>
        <taxon>Arthropoda</taxon>
        <taxon>Chelicerata</taxon>
        <taxon>Arachnida</taxon>
        <taxon>Acari</taxon>
        <taxon>Acariformes</taxon>
        <taxon>Sarcoptiformes</taxon>
        <taxon>Oribatida</taxon>
        <taxon>Brachypylina</taxon>
        <taxon>Oppioidea</taxon>
        <taxon>Oppiidae</taxon>
        <taxon>Oppiella</taxon>
    </lineage>
</organism>
<feature type="domain" description="Fibronectin type-III" evidence="3">
    <location>
        <begin position="242"/>
        <end position="345"/>
    </location>
</feature>
<sequence>LDLPEKSSSPPRNKEFCEFKGRNIAIGEEIYDGCRAVCHCGTDARLNCAAIECPHNFAPHVSDCLEWDIDPHFIPTPPNCCPKPKCKNDGSCSFAGIRFPNFKHIPQELLPCGTRCVCLKGKVDCENRCPSVPDIPPPHMPCPATHAYRGHLPANHCSHNGKRYKLGEQWDEKGQGVKRRCQCSITNGLPHVQCHPGGCPQITDRFLQPTLDCPNPTIVIPDDPVVLCPYVICNDSKDSGRDLEHVNIVAINSTSARIRFTLPSLLVGLIGHAELHYTPDMSIPRSQWNIQKFARPKRLFDTPNIEYHLGNLSPDTTYFFQIQVIIEALQSGPESEVYKLYLPPIPSTASTTTSTTTVPPMIMLDVQLNAVSNDYKTLKISWRVFSAPEKKFIDGIQIRYKNAEKDQNEWKASPILHRDVRSYVLRDLEPGVSYAVDLLFTSNPEIPTHIISTKPIVIDMPSPPKDLFDINVTIHPNDVNVDTLHTTIKMNDLPVPINKFINVVKISYRSEDSMELLHTFKDPDGEGRLVLDGLKPDRRYKAWIDLYLTNGKTVSSNAIEFTTKDRPLSSIDKIDISANEAEALRESDIMDGRYLYCLVIVSVFATVTGIAFVVVLYFLLRKQSSAKAPITRAPSESAYDNPTYKTYEVGERPVEENGIKNGTIQA</sequence>
<dbReference type="InterPro" id="IPR013783">
    <property type="entry name" value="Ig-like_fold"/>
</dbReference>
<dbReference type="InterPro" id="IPR001007">
    <property type="entry name" value="VWF_dom"/>
</dbReference>
<dbReference type="CDD" id="cd00063">
    <property type="entry name" value="FN3"/>
    <property type="match status" value="3"/>
</dbReference>
<feature type="transmembrane region" description="Helical" evidence="2">
    <location>
        <begin position="593"/>
        <end position="620"/>
    </location>
</feature>
<accession>A0A7R9QIT6</accession>
<gene>
    <name evidence="4" type="ORF">ONB1V03_LOCUS5739</name>
</gene>
<evidence type="ECO:0000259" key="3">
    <source>
        <dbReference type="PROSITE" id="PS50853"/>
    </source>
</evidence>
<dbReference type="PANTHER" id="PTHR11348">
    <property type="entry name" value="CONNECTIVE TISSUE GROWTH FACTOR-RELATED"/>
    <property type="match status" value="1"/>
</dbReference>
<dbReference type="PROSITE" id="PS50853">
    <property type="entry name" value="FN3"/>
    <property type="match status" value="1"/>
</dbReference>
<proteinExistence type="predicted"/>
<dbReference type="EMBL" id="CAJPVJ010002379">
    <property type="protein sequence ID" value="CAG2166212.1"/>
    <property type="molecule type" value="Genomic_DNA"/>
</dbReference>
<dbReference type="InterPro" id="IPR036116">
    <property type="entry name" value="FN3_sf"/>
</dbReference>
<dbReference type="InterPro" id="IPR050941">
    <property type="entry name" value="CCN"/>
</dbReference>
<feature type="non-terminal residue" evidence="4">
    <location>
        <position position="1"/>
    </location>
</feature>
<protein>
    <recommendedName>
        <fullName evidence="3">Fibronectin type-III domain-containing protein</fullName>
    </recommendedName>
</protein>
<keyword evidence="2" id="KW-0812">Transmembrane</keyword>
<dbReference type="SUPFAM" id="SSF49265">
    <property type="entry name" value="Fibronectin type III"/>
    <property type="match status" value="2"/>
</dbReference>
<dbReference type="SUPFAM" id="SSF57603">
    <property type="entry name" value="FnI-like domain"/>
    <property type="match status" value="1"/>
</dbReference>